<reference evidence="1" key="1">
    <citation type="journal article" date="2014" name="Front. Microbiol.">
        <title>High frequency of phylogenetically diverse reductive dehalogenase-homologous genes in deep subseafloor sedimentary metagenomes.</title>
        <authorList>
            <person name="Kawai M."/>
            <person name="Futagami T."/>
            <person name="Toyoda A."/>
            <person name="Takaki Y."/>
            <person name="Nishi S."/>
            <person name="Hori S."/>
            <person name="Arai W."/>
            <person name="Tsubouchi T."/>
            <person name="Morono Y."/>
            <person name="Uchiyama I."/>
            <person name="Ito T."/>
            <person name="Fujiyama A."/>
            <person name="Inagaki F."/>
            <person name="Takami H."/>
        </authorList>
    </citation>
    <scope>NUCLEOTIDE SEQUENCE</scope>
    <source>
        <strain evidence="1">Expedition CK06-06</strain>
    </source>
</reference>
<proteinExistence type="predicted"/>
<dbReference type="EMBL" id="BARV01009323">
    <property type="protein sequence ID" value="GAI14964.1"/>
    <property type="molecule type" value="Genomic_DNA"/>
</dbReference>
<gene>
    <name evidence="1" type="ORF">S06H3_18432</name>
</gene>
<sequence length="86" mass="9554">MTLSAIYQLIQEDLILVEDRLKSVSGVDFPWLAELLDYSLKGGGKRIRPALTLLSGKFYDYNLGSLLPMTTAVELMHTATLVHDDA</sequence>
<comment type="caution">
    <text evidence="1">The sequence shown here is derived from an EMBL/GenBank/DDBJ whole genome shotgun (WGS) entry which is preliminary data.</text>
</comment>
<organism evidence="1">
    <name type="scientific">marine sediment metagenome</name>
    <dbReference type="NCBI Taxonomy" id="412755"/>
    <lineage>
        <taxon>unclassified sequences</taxon>
        <taxon>metagenomes</taxon>
        <taxon>ecological metagenomes</taxon>
    </lineage>
</organism>
<feature type="non-terminal residue" evidence="1">
    <location>
        <position position="86"/>
    </location>
</feature>
<evidence type="ECO:0000313" key="1">
    <source>
        <dbReference type="EMBL" id="GAI14964.1"/>
    </source>
</evidence>
<dbReference type="SUPFAM" id="SSF48576">
    <property type="entry name" value="Terpenoid synthases"/>
    <property type="match status" value="1"/>
</dbReference>
<dbReference type="InterPro" id="IPR000092">
    <property type="entry name" value="Polyprenyl_synt"/>
</dbReference>
<accession>X1N8M9</accession>
<dbReference type="GO" id="GO:0004659">
    <property type="term" value="F:prenyltransferase activity"/>
    <property type="evidence" value="ECO:0007669"/>
    <property type="project" value="InterPro"/>
</dbReference>
<evidence type="ECO:0008006" key="2">
    <source>
        <dbReference type="Google" id="ProtNLM"/>
    </source>
</evidence>
<dbReference type="Gene3D" id="1.10.600.10">
    <property type="entry name" value="Farnesyl Diphosphate Synthase"/>
    <property type="match status" value="1"/>
</dbReference>
<dbReference type="Pfam" id="PF00348">
    <property type="entry name" value="polyprenyl_synt"/>
    <property type="match status" value="1"/>
</dbReference>
<name>X1N8M9_9ZZZZ</name>
<protein>
    <recommendedName>
        <fullName evidence="2">Polyprenyl synthetase</fullName>
    </recommendedName>
</protein>
<dbReference type="GO" id="GO:0008299">
    <property type="term" value="P:isoprenoid biosynthetic process"/>
    <property type="evidence" value="ECO:0007669"/>
    <property type="project" value="InterPro"/>
</dbReference>
<dbReference type="AlphaFoldDB" id="X1N8M9"/>
<dbReference type="InterPro" id="IPR008949">
    <property type="entry name" value="Isoprenoid_synthase_dom_sf"/>
</dbReference>